<reference evidence="3 4" key="1">
    <citation type="submission" date="2018-07" db="EMBL/GenBank/DDBJ databases">
        <title>Erythrobacter nanhaiensis sp. nov., a novel member of the genus Erythrobacter isolated from the South China Sea.</title>
        <authorList>
            <person name="Chen X."/>
            <person name="Liu J."/>
        </authorList>
    </citation>
    <scope>NUCLEOTIDE SEQUENCE [LARGE SCALE GENOMIC DNA]</scope>
    <source>
        <strain evidence="3 4">S-5</strain>
    </source>
</reference>
<keyword evidence="4" id="KW-1185">Reference proteome</keyword>
<comment type="caution">
    <text evidence="3">The sequence shown here is derived from an EMBL/GenBank/DDBJ whole genome shotgun (WGS) entry which is preliminary data.</text>
</comment>
<organism evidence="3 4">
    <name type="scientific">Alteriqipengyuania lutimaris</name>
    <dbReference type="NCBI Taxonomy" id="1538146"/>
    <lineage>
        <taxon>Bacteria</taxon>
        <taxon>Pseudomonadati</taxon>
        <taxon>Pseudomonadota</taxon>
        <taxon>Alphaproteobacteria</taxon>
        <taxon>Sphingomonadales</taxon>
        <taxon>Erythrobacteraceae</taxon>
        <taxon>Alteriqipengyuania</taxon>
    </lineage>
</organism>
<dbReference type="AlphaFoldDB" id="A0A395LPM6"/>
<name>A0A395LPM6_9SPHN</name>
<dbReference type="SUPFAM" id="SSF56601">
    <property type="entry name" value="beta-lactamase/transpeptidase-like"/>
    <property type="match status" value="1"/>
</dbReference>
<feature type="transmembrane region" description="Helical" evidence="1">
    <location>
        <begin position="386"/>
        <end position="408"/>
    </location>
</feature>
<dbReference type="GO" id="GO:0016787">
    <property type="term" value="F:hydrolase activity"/>
    <property type="evidence" value="ECO:0007669"/>
    <property type="project" value="UniProtKB-KW"/>
</dbReference>
<evidence type="ECO:0000313" key="4">
    <source>
        <dbReference type="Proteomes" id="UP000254101"/>
    </source>
</evidence>
<dbReference type="PANTHER" id="PTHR46825">
    <property type="entry name" value="D-ALANYL-D-ALANINE-CARBOXYPEPTIDASE/ENDOPEPTIDASE AMPH"/>
    <property type="match status" value="1"/>
</dbReference>
<sequence>MAHAAGTFTDARNFLEGEMAKAAIPGVAFALVEEGRIAAGQRGIKRLGNEAPIADDTAFLIGSISKSFTALAIMQLVEAGEIKLDAHVSDYLDEFVPGTRAGRTTIRQLLSHTSGYSTFQGNRWADNGGTEDDALARRVTAIAAIDPATGPGERWEYSNINYMLLGRIVEVKSGLSFAEYLATRIFEPAGMANTFVPVTADDARLATGHTPWFTGKRALQRNPSGLAGAPAGGVASTAGDIATYLQLMMNREDDILSARGKEAMMEPASELSPAYGFGWFLNPAEGIVGHSGSNPGYESLATMVPAQHKAAVTLTNAGSGFAIAHGYSLQYGFADRALGIEEDPGLPGLWALPLYLYLVLSPPIYVAAMLWSAFRSSTIRQKKASIAGRFSLWFPLMATIAQAAILLLAMPRIFGAPLDAIRAFQPDVWWALMATAVLGVLWAVARLGIAYLGGDRPSPGVSASPAV</sequence>
<dbReference type="OrthoDB" id="9804448at2"/>
<dbReference type="Proteomes" id="UP000254101">
    <property type="component" value="Unassembled WGS sequence"/>
</dbReference>
<keyword evidence="1" id="KW-1133">Transmembrane helix</keyword>
<accession>A0A395LPM6</accession>
<feature type="transmembrane region" description="Helical" evidence="1">
    <location>
        <begin position="428"/>
        <end position="449"/>
    </location>
</feature>
<evidence type="ECO:0000259" key="2">
    <source>
        <dbReference type="Pfam" id="PF00144"/>
    </source>
</evidence>
<keyword evidence="3" id="KW-0378">Hydrolase</keyword>
<feature type="domain" description="Beta-lactamase-related" evidence="2">
    <location>
        <begin position="12"/>
        <end position="319"/>
    </location>
</feature>
<evidence type="ECO:0000313" key="3">
    <source>
        <dbReference type="EMBL" id="RDS78679.1"/>
    </source>
</evidence>
<dbReference type="Pfam" id="PF00144">
    <property type="entry name" value="Beta-lactamase"/>
    <property type="match status" value="1"/>
</dbReference>
<evidence type="ECO:0000256" key="1">
    <source>
        <dbReference type="SAM" id="Phobius"/>
    </source>
</evidence>
<protein>
    <submittedName>
        <fullName evidence="3">Class A beta-lactamase-related serine hydrolase</fullName>
    </submittedName>
</protein>
<gene>
    <name evidence="3" type="ORF">DL238_11975</name>
</gene>
<dbReference type="Gene3D" id="3.40.710.10">
    <property type="entry name" value="DD-peptidase/beta-lactamase superfamily"/>
    <property type="match status" value="1"/>
</dbReference>
<keyword evidence="1" id="KW-0472">Membrane</keyword>
<dbReference type="InterPro" id="IPR001466">
    <property type="entry name" value="Beta-lactam-related"/>
</dbReference>
<dbReference type="InterPro" id="IPR050491">
    <property type="entry name" value="AmpC-like"/>
</dbReference>
<dbReference type="EMBL" id="QRBB01000001">
    <property type="protein sequence ID" value="RDS78679.1"/>
    <property type="molecule type" value="Genomic_DNA"/>
</dbReference>
<proteinExistence type="predicted"/>
<keyword evidence="1" id="KW-0812">Transmembrane</keyword>
<dbReference type="InterPro" id="IPR012338">
    <property type="entry name" value="Beta-lactam/transpept-like"/>
</dbReference>
<feature type="transmembrane region" description="Helical" evidence="1">
    <location>
        <begin position="354"/>
        <end position="374"/>
    </location>
</feature>
<dbReference type="PANTHER" id="PTHR46825:SF9">
    <property type="entry name" value="BETA-LACTAMASE-RELATED DOMAIN-CONTAINING PROTEIN"/>
    <property type="match status" value="1"/>
</dbReference>